<evidence type="ECO:0000313" key="3">
    <source>
        <dbReference type="EMBL" id="MDQ0546860.1"/>
    </source>
</evidence>
<dbReference type="RefSeq" id="WP_128755014.1">
    <property type="nucleotide sequence ID" value="NZ_JARVWR010000020.1"/>
</dbReference>
<accession>A0AAJ1TU09</accession>
<dbReference type="AlphaFoldDB" id="A0AAJ1TU09"/>
<keyword evidence="2" id="KW-0812">Transmembrane</keyword>
<comment type="caution">
    <text evidence="3">The sequence shown here is derived from an EMBL/GenBank/DDBJ whole genome shotgun (WGS) entry which is preliminary data.</text>
</comment>
<evidence type="ECO:0000256" key="1">
    <source>
        <dbReference type="SAM" id="MobiDB-lite"/>
    </source>
</evidence>
<gene>
    <name evidence="3" type="ORF">QO001_005812</name>
</gene>
<keyword evidence="2" id="KW-1133">Transmembrane helix</keyword>
<keyword evidence="2" id="KW-0472">Membrane</keyword>
<proteinExistence type="predicted"/>
<sequence length="60" mass="6868">MSKKLMRLQGATGGPKRPGKRRRVRAFVARKAARDFYRFMLMLGVLGAIYSCLQVYAFLD</sequence>
<dbReference type="Proteomes" id="UP001223420">
    <property type="component" value="Unassembled WGS sequence"/>
</dbReference>
<evidence type="ECO:0000256" key="2">
    <source>
        <dbReference type="SAM" id="Phobius"/>
    </source>
</evidence>
<reference evidence="3" key="1">
    <citation type="submission" date="2023-07" db="EMBL/GenBank/DDBJ databases">
        <title>Genomic Encyclopedia of Type Strains, Phase IV (KMG-IV): sequencing the most valuable type-strain genomes for metagenomic binning, comparative biology and taxonomic classification.</title>
        <authorList>
            <person name="Goeker M."/>
        </authorList>
    </citation>
    <scope>NUCLEOTIDE SEQUENCE</scope>
    <source>
        <strain evidence="3">DSM 19569</strain>
    </source>
</reference>
<feature type="region of interest" description="Disordered" evidence="1">
    <location>
        <begin position="1"/>
        <end position="21"/>
    </location>
</feature>
<dbReference type="EMBL" id="JAUSWL010000018">
    <property type="protein sequence ID" value="MDQ0546860.1"/>
    <property type="molecule type" value="Genomic_DNA"/>
</dbReference>
<organism evidence="3 4">
    <name type="scientific">Methylobacterium brachiatum</name>
    <dbReference type="NCBI Taxonomy" id="269660"/>
    <lineage>
        <taxon>Bacteria</taxon>
        <taxon>Pseudomonadati</taxon>
        <taxon>Pseudomonadota</taxon>
        <taxon>Alphaproteobacteria</taxon>
        <taxon>Hyphomicrobiales</taxon>
        <taxon>Methylobacteriaceae</taxon>
        <taxon>Methylobacterium</taxon>
    </lineage>
</organism>
<feature type="transmembrane region" description="Helical" evidence="2">
    <location>
        <begin position="39"/>
        <end position="59"/>
    </location>
</feature>
<protein>
    <submittedName>
        <fullName evidence="3">Uncharacterized protein</fullName>
    </submittedName>
</protein>
<evidence type="ECO:0000313" key="4">
    <source>
        <dbReference type="Proteomes" id="UP001223420"/>
    </source>
</evidence>
<name>A0AAJ1TU09_9HYPH</name>